<evidence type="ECO:0000313" key="2">
    <source>
        <dbReference type="EMBL" id="EMR81799.1"/>
    </source>
</evidence>
<organism evidence="2 3">
    <name type="scientific">Botryotinia fuckeliana (strain BcDW1)</name>
    <name type="common">Noble rot fungus</name>
    <name type="synonym">Botrytis cinerea</name>
    <dbReference type="NCBI Taxonomy" id="1290391"/>
    <lineage>
        <taxon>Eukaryota</taxon>
        <taxon>Fungi</taxon>
        <taxon>Dikarya</taxon>
        <taxon>Ascomycota</taxon>
        <taxon>Pezizomycotina</taxon>
        <taxon>Leotiomycetes</taxon>
        <taxon>Helotiales</taxon>
        <taxon>Sclerotiniaceae</taxon>
        <taxon>Botrytis</taxon>
    </lineage>
</organism>
<name>M7TL27_BOTF1</name>
<dbReference type="AlphaFoldDB" id="M7TL27"/>
<dbReference type="EMBL" id="KB708067">
    <property type="protein sequence ID" value="EMR81799.1"/>
    <property type="molecule type" value="Genomic_DNA"/>
</dbReference>
<feature type="region of interest" description="Disordered" evidence="1">
    <location>
        <begin position="1"/>
        <end position="85"/>
    </location>
</feature>
<feature type="compositionally biased region" description="Polar residues" evidence="1">
    <location>
        <begin position="1"/>
        <end position="19"/>
    </location>
</feature>
<dbReference type="Proteomes" id="UP000012045">
    <property type="component" value="Unassembled WGS sequence"/>
</dbReference>
<protein>
    <submittedName>
        <fullName evidence="2">Uncharacterized protein</fullName>
    </submittedName>
</protein>
<accession>M7TL27</accession>
<proteinExistence type="predicted"/>
<reference evidence="3" key="1">
    <citation type="journal article" date="2013" name="Genome Announc.">
        <title>Draft genome sequence of Botrytis cinerea BcDW1, inoculum for noble rot of grape berries.</title>
        <authorList>
            <person name="Blanco-Ulate B."/>
            <person name="Allen G."/>
            <person name="Powell A.L."/>
            <person name="Cantu D."/>
        </authorList>
    </citation>
    <scope>NUCLEOTIDE SEQUENCE [LARGE SCALE GENOMIC DNA]</scope>
    <source>
        <strain evidence="3">BcDW1</strain>
    </source>
</reference>
<dbReference type="HOGENOM" id="CLU_2512347_0_0_1"/>
<gene>
    <name evidence="2" type="ORF">BcDW1_9534</name>
</gene>
<sequence length="85" mass="9780">MGTYTPGFQNLGYAQQGNPDGSELYQPPQPQYYPKSPNLRGFTRPETESAPRADMTPEDEQPFTHTLDSHQSHLPYQRSPWRRSL</sequence>
<evidence type="ECO:0000313" key="3">
    <source>
        <dbReference type="Proteomes" id="UP000012045"/>
    </source>
</evidence>
<evidence type="ECO:0000256" key="1">
    <source>
        <dbReference type="SAM" id="MobiDB-lite"/>
    </source>
</evidence>